<feature type="domain" description="Dimethylamine monooxygenase subunit DmmA-like C-terminal" evidence="1">
    <location>
        <begin position="125"/>
        <end position="168"/>
    </location>
</feature>
<dbReference type="InterPro" id="IPR048037">
    <property type="entry name" value="DmmA-like_C"/>
</dbReference>
<proteinExistence type="predicted"/>
<gene>
    <name evidence="2" type="ORF">ACFSJG_26740</name>
</gene>
<evidence type="ECO:0000259" key="1">
    <source>
        <dbReference type="Pfam" id="PF22289"/>
    </source>
</evidence>
<organism evidence="2 3">
    <name type="scientific">Rhodococcus gannanensis</name>
    <dbReference type="NCBI Taxonomy" id="1960308"/>
    <lineage>
        <taxon>Bacteria</taxon>
        <taxon>Bacillati</taxon>
        <taxon>Actinomycetota</taxon>
        <taxon>Actinomycetes</taxon>
        <taxon>Mycobacteriales</taxon>
        <taxon>Nocardiaceae</taxon>
        <taxon>Rhodococcus</taxon>
    </lineage>
</organism>
<dbReference type="Proteomes" id="UP001597286">
    <property type="component" value="Unassembled WGS sequence"/>
</dbReference>
<dbReference type="Pfam" id="PF22289">
    <property type="entry name" value="DmmA-like_C"/>
    <property type="match status" value="1"/>
</dbReference>
<keyword evidence="2" id="KW-0560">Oxidoreductase</keyword>
<protein>
    <submittedName>
        <fullName evidence="2">Dimethylamine monooxygenase subunit DmmA family protein</fullName>
    </submittedName>
</protein>
<sequence length="177" mass="18789">MAVCMETTTVGRWHSERAAVAGGGRAVTVLSFGGVAGRRAQELVGAYAGTRVDWLRLPPEWTQLAADVLDRRLVAARVGWRLVLVGAEAPVLAAQARALEAGVLDDEILAEVVDVGGVESDVRSVHCAHCATVHLAPVPVGGLTRCPECAADLVVYHHLSRRTGAYLGYMNDAEDRP</sequence>
<evidence type="ECO:0000313" key="3">
    <source>
        <dbReference type="Proteomes" id="UP001597286"/>
    </source>
</evidence>
<accession>A0ABW4PFE4</accession>
<dbReference type="NCBIfam" id="NF041259">
    <property type="entry name" value="mono_DmmA_fam"/>
    <property type="match status" value="1"/>
</dbReference>
<dbReference type="GO" id="GO:0004497">
    <property type="term" value="F:monooxygenase activity"/>
    <property type="evidence" value="ECO:0007669"/>
    <property type="project" value="UniProtKB-KW"/>
</dbReference>
<dbReference type="EMBL" id="JBHUFB010000022">
    <property type="protein sequence ID" value="MFD1815830.1"/>
    <property type="molecule type" value="Genomic_DNA"/>
</dbReference>
<name>A0ABW4PFE4_9NOCA</name>
<keyword evidence="3" id="KW-1185">Reference proteome</keyword>
<comment type="caution">
    <text evidence="2">The sequence shown here is derived from an EMBL/GenBank/DDBJ whole genome shotgun (WGS) entry which is preliminary data.</text>
</comment>
<dbReference type="RefSeq" id="WP_378488278.1">
    <property type="nucleotide sequence ID" value="NZ_JBHUFB010000022.1"/>
</dbReference>
<reference evidence="3" key="1">
    <citation type="journal article" date="2019" name="Int. J. Syst. Evol. Microbiol.">
        <title>The Global Catalogue of Microorganisms (GCM) 10K type strain sequencing project: providing services to taxonomists for standard genome sequencing and annotation.</title>
        <authorList>
            <consortium name="The Broad Institute Genomics Platform"/>
            <consortium name="The Broad Institute Genome Sequencing Center for Infectious Disease"/>
            <person name="Wu L."/>
            <person name="Ma J."/>
        </authorList>
    </citation>
    <scope>NUCLEOTIDE SEQUENCE [LARGE SCALE GENOMIC DNA]</scope>
    <source>
        <strain evidence="3">DT72</strain>
    </source>
</reference>
<evidence type="ECO:0000313" key="2">
    <source>
        <dbReference type="EMBL" id="MFD1815830.1"/>
    </source>
</evidence>
<keyword evidence="2" id="KW-0503">Monooxygenase</keyword>